<dbReference type="InterPro" id="IPR025870">
    <property type="entry name" value="Glyoxalase-like_dom"/>
</dbReference>
<gene>
    <name evidence="2" type="ORF">SETTUDRAFT_107956</name>
</gene>
<dbReference type="EMBL" id="KB908548">
    <property type="protein sequence ID" value="EOA88309.1"/>
    <property type="molecule type" value="Genomic_DNA"/>
</dbReference>
<dbReference type="Pfam" id="PF13468">
    <property type="entry name" value="Glyoxalase_3"/>
    <property type="match status" value="1"/>
</dbReference>
<feature type="domain" description="Glyoxalase-like" evidence="1">
    <location>
        <begin position="14"/>
        <end position="103"/>
    </location>
</feature>
<dbReference type="eggNOG" id="ENOG502RV13">
    <property type="taxonomic scope" value="Eukaryota"/>
</dbReference>
<dbReference type="AlphaFoldDB" id="R0KG88"/>
<accession>R0KG88</accession>
<keyword evidence="3" id="KW-1185">Reference proteome</keyword>
<evidence type="ECO:0000313" key="2">
    <source>
        <dbReference type="EMBL" id="EOA88309.1"/>
    </source>
</evidence>
<dbReference type="GeneID" id="19395265"/>
<protein>
    <recommendedName>
        <fullName evidence="1">Glyoxalase-like domain-containing protein</fullName>
    </recommendedName>
</protein>
<sequence length="282" mass="30846">MKLDPAPTRLRQIALVVRDLEGATQQLTHILGTNVVFEDPAVEQWGLKNVLLPLGGDLIEIVSPTKSGTTAGRLLDKRGDGGYMIIMQTEDAEKRRDHIKANNLARVIFEQQHEDAVCVQYHPKDIKGGMIPELDSHKPGPTNPTPLKTRFSPWHACGSNVESYTPGMKQTGHLSLEGCVLCLQPGDVGHEAAARQWEEVFGVARSRDLLAFTNARLGFVRGRPGLAEGLVSITVGVQGKEQYESILERARKAGICSGRCIEMCGVKWYLTLTGSGDNRGKL</sequence>
<dbReference type="RefSeq" id="XP_008024324.1">
    <property type="nucleotide sequence ID" value="XM_008026133.1"/>
</dbReference>
<dbReference type="Proteomes" id="UP000016935">
    <property type="component" value="Unassembled WGS sequence"/>
</dbReference>
<evidence type="ECO:0000313" key="3">
    <source>
        <dbReference type="Proteomes" id="UP000016935"/>
    </source>
</evidence>
<reference evidence="2 3" key="1">
    <citation type="journal article" date="2012" name="PLoS Pathog.">
        <title>Diverse lifestyles and strategies of plant pathogenesis encoded in the genomes of eighteen Dothideomycetes fungi.</title>
        <authorList>
            <person name="Ohm R.A."/>
            <person name="Feau N."/>
            <person name="Henrissat B."/>
            <person name="Schoch C.L."/>
            <person name="Horwitz B.A."/>
            <person name="Barry K.W."/>
            <person name="Condon B.J."/>
            <person name="Copeland A.C."/>
            <person name="Dhillon B."/>
            <person name="Glaser F."/>
            <person name="Hesse C.N."/>
            <person name="Kosti I."/>
            <person name="LaButti K."/>
            <person name="Lindquist E.A."/>
            <person name="Lucas S."/>
            <person name="Salamov A.A."/>
            <person name="Bradshaw R.E."/>
            <person name="Ciuffetti L."/>
            <person name="Hamelin R.C."/>
            <person name="Kema G.H.J."/>
            <person name="Lawrence C."/>
            <person name="Scott J.A."/>
            <person name="Spatafora J.W."/>
            <person name="Turgeon B.G."/>
            <person name="de Wit P.J.G.M."/>
            <person name="Zhong S."/>
            <person name="Goodwin S.B."/>
            <person name="Grigoriev I.V."/>
        </authorList>
    </citation>
    <scope>NUCLEOTIDE SEQUENCE [LARGE SCALE GENOMIC DNA]</scope>
    <source>
        <strain evidence="3">28A</strain>
    </source>
</reference>
<organism evidence="2 3">
    <name type="scientific">Exserohilum turcicum (strain 28A)</name>
    <name type="common">Northern leaf blight fungus</name>
    <name type="synonym">Setosphaeria turcica</name>
    <dbReference type="NCBI Taxonomy" id="671987"/>
    <lineage>
        <taxon>Eukaryota</taxon>
        <taxon>Fungi</taxon>
        <taxon>Dikarya</taxon>
        <taxon>Ascomycota</taxon>
        <taxon>Pezizomycotina</taxon>
        <taxon>Dothideomycetes</taxon>
        <taxon>Pleosporomycetidae</taxon>
        <taxon>Pleosporales</taxon>
        <taxon>Pleosporineae</taxon>
        <taxon>Pleosporaceae</taxon>
        <taxon>Exserohilum</taxon>
    </lineage>
</organism>
<dbReference type="InterPro" id="IPR029068">
    <property type="entry name" value="Glyas_Bleomycin-R_OHBP_Dase"/>
</dbReference>
<dbReference type="SUPFAM" id="SSF54593">
    <property type="entry name" value="Glyoxalase/Bleomycin resistance protein/Dihydroxybiphenyl dioxygenase"/>
    <property type="match status" value="1"/>
</dbReference>
<dbReference type="Gene3D" id="3.10.180.10">
    <property type="entry name" value="2,3-Dihydroxybiphenyl 1,2-Dioxygenase, domain 1"/>
    <property type="match status" value="1"/>
</dbReference>
<dbReference type="OrthoDB" id="4179687at2759"/>
<dbReference type="HOGENOM" id="CLU_083994_0_0_1"/>
<reference evidence="2 3" key="2">
    <citation type="journal article" date="2013" name="PLoS Genet.">
        <title>Comparative genome structure, secondary metabolite, and effector coding capacity across Cochliobolus pathogens.</title>
        <authorList>
            <person name="Condon B.J."/>
            <person name="Leng Y."/>
            <person name="Wu D."/>
            <person name="Bushley K.E."/>
            <person name="Ohm R.A."/>
            <person name="Otillar R."/>
            <person name="Martin J."/>
            <person name="Schackwitz W."/>
            <person name="Grimwood J."/>
            <person name="MohdZainudin N."/>
            <person name="Xue C."/>
            <person name="Wang R."/>
            <person name="Manning V.A."/>
            <person name="Dhillon B."/>
            <person name="Tu Z.J."/>
            <person name="Steffenson B.J."/>
            <person name="Salamov A."/>
            <person name="Sun H."/>
            <person name="Lowry S."/>
            <person name="LaButti K."/>
            <person name="Han J."/>
            <person name="Copeland A."/>
            <person name="Lindquist E."/>
            <person name="Barry K."/>
            <person name="Schmutz J."/>
            <person name="Baker S.E."/>
            <person name="Ciuffetti L.M."/>
            <person name="Grigoriev I.V."/>
            <person name="Zhong S."/>
            <person name="Turgeon B.G."/>
        </authorList>
    </citation>
    <scope>NUCLEOTIDE SEQUENCE [LARGE SCALE GENOMIC DNA]</scope>
    <source>
        <strain evidence="3">28A</strain>
    </source>
</reference>
<evidence type="ECO:0000259" key="1">
    <source>
        <dbReference type="Pfam" id="PF13468"/>
    </source>
</evidence>
<proteinExistence type="predicted"/>
<name>R0KG88_EXST2</name>